<dbReference type="RefSeq" id="WP_104537245.1">
    <property type="nucleotide sequence ID" value="NZ_MIGY01000002.1"/>
</dbReference>
<protein>
    <recommendedName>
        <fullName evidence="1">DUF4224 domain-containing protein</fullName>
    </recommendedName>
</protein>
<gene>
    <name evidence="2" type="ORF">XarjCFBP7645_09165</name>
</gene>
<name>A0A2S7ADE3_9XANT</name>
<evidence type="ECO:0000313" key="2">
    <source>
        <dbReference type="EMBL" id="PPU07765.1"/>
    </source>
</evidence>
<dbReference type="Pfam" id="PF13986">
    <property type="entry name" value="DUF4224"/>
    <property type="match status" value="1"/>
</dbReference>
<evidence type="ECO:0000259" key="1">
    <source>
        <dbReference type="Pfam" id="PF13986"/>
    </source>
</evidence>
<sequence length="74" mass="8122">MPEQKNGIRLSRYEVKGLTGTPYIDRQLLFLVSNGIRHYVDLNGRPVVLRSTIEGTPAADAGTEAVAWKPNKAA</sequence>
<accession>A0A2S7ADE3</accession>
<dbReference type="EMBL" id="MIGY01000002">
    <property type="protein sequence ID" value="PPU07765.1"/>
    <property type="molecule type" value="Genomic_DNA"/>
</dbReference>
<comment type="caution">
    <text evidence="2">The sequence shown here is derived from an EMBL/GenBank/DDBJ whole genome shotgun (WGS) entry which is preliminary data.</text>
</comment>
<proteinExistence type="predicted"/>
<organism evidence="2 3">
    <name type="scientific">Xanthomonas arboricola</name>
    <dbReference type="NCBI Taxonomy" id="56448"/>
    <lineage>
        <taxon>Bacteria</taxon>
        <taxon>Pseudomonadati</taxon>
        <taxon>Pseudomonadota</taxon>
        <taxon>Gammaproteobacteria</taxon>
        <taxon>Lysobacterales</taxon>
        <taxon>Lysobacteraceae</taxon>
        <taxon>Xanthomonas</taxon>
    </lineage>
</organism>
<feature type="domain" description="DUF4224" evidence="1">
    <location>
        <begin position="10"/>
        <end position="53"/>
    </location>
</feature>
<dbReference type="InterPro" id="IPR025319">
    <property type="entry name" value="DUF4224"/>
</dbReference>
<dbReference type="AlphaFoldDB" id="A0A2S7ADE3"/>
<dbReference type="Proteomes" id="UP000239204">
    <property type="component" value="Unassembled WGS sequence"/>
</dbReference>
<evidence type="ECO:0000313" key="3">
    <source>
        <dbReference type="Proteomes" id="UP000239204"/>
    </source>
</evidence>
<reference evidence="2 3" key="1">
    <citation type="submission" date="2016-08" db="EMBL/GenBank/DDBJ databases">
        <title>Evolution of the type three secretion system and type three effector repertoires in Xanthomonas.</title>
        <authorList>
            <person name="Merda D."/>
            <person name="Briand M."/>
            <person name="Bosis E."/>
            <person name="Rousseau C."/>
            <person name="Portier P."/>
            <person name="Jacques M.-A."/>
            <person name="Fischer-Le Saux M."/>
        </authorList>
    </citation>
    <scope>NUCLEOTIDE SEQUENCE [LARGE SCALE GENOMIC DNA]</scope>
    <source>
        <strain evidence="2 3">CFBP 7645</strain>
    </source>
</reference>